<protein>
    <submittedName>
        <fullName evidence="2">PDZ domain-containing protein</fullName>
    </submittedName>
</protein>
<evidence type="ECO:0000313" key="1">
    <source>
        <dbReference type="Proteomes" id="UP000887580"/>
    </source>
</evidence>
<dbReference type="WBParaSite" id="PS1159_v2.g3802.t2">
    <property type="protein sequence ID" value="PS1159_v2.g3802.t2"/>
    <property type="gene ID" value="PS1159_v2.g3802"/>
</dbReference>
<sequence>MEQQQQSSTPAHPNVGRSGAGIRRGSRNNRSRNNRSRNNRSRNAGYRGRDARGYEGITPDADASAARSTGVQGITPDAAASAARSTGVQAPQQQQRVAIPEIPKTFYCQLAHGGPTAIIPTPNNLAEVYQAIASKFDGMSADDILYCTVNTFKADMENLLTTNLKVNDFIFAHCHGTRKEVTLTKTDAMLGVTLTDNGYGKVFIKRIHSDSVAARSQPAVLVGDHIEKINGQSVVGTRHYSVASTLRAIPVGESFTLRLVEPQKSGFSFVGPRKSASTSSNASTTAKKVEKIQDGNQTLRFRANGHAVMQEAPSQAVVDKINDIFETYLGFNDDVLALAGWEIASKAKNYVDLKNLFADSDLGGFGFPDELYFDIWGAVDDYRKKRLPTDEAESEKSSNVPNQ</sequence>
<accession>A0AC35GBZ8</accession>
<proteinExistence type="predicted"/>
<evidence type="ECO:0000313" key="2">
    <source>
        <dbReference type="WBParaSite" id="PS1159_v2.g3802.t2"/>
    </source>
</evidence>
<name>A0AC35GBZ8_9BILA</name>
<reference evidence="2" key="1">
    <citation type="submission" date="2022-11" db="UniProtKB">
        <authorList>
            <consortium name="WormBaseParasite"/>
        </authorList>
    </citation>
    <scope>IDENTIFICATION</scope>
</reference>
<organism evidence="1 2">
    <name type="scientific">Panagrolaimus sp. PS1159</name>
    <dbReference type="NCBI Taxonomy" id="55785"/>
    <lineage>
        <taxon>Eukaryota</taxon>
        <taxon>Metazoa</taxon>
        <taxon>Ecdysozoa</taxon>
        <taxon>Nematoda</taxon>
        <taxon>Chromadorea</taxon>
        <taxon>Rhabditida</taxon>
        <taxon>Tylenchina</taxon>
        <taxon>Panagrolaimomorpha</taxon>
        <taxon>Panagrolaimoidea</taxon>
        <taxon>Panagrolaimidae</taxon>
        <taxon>Panagrolaimus</taxon>
    </lineage>
</organism>
<dbReference type="Proteomes" id="UP000887580">
    <property type="component" value="Unplaced"/>
</dbReference>